<dbReference type="Pfam" id="PF20149">
    <property type="entry name" value="DUF6532"/>
    <property type="match status" value="1"/>
</dbReference>
<dbReference type="Proteomes" id="UP000054166">
    <property type="component" value="Unassembled WGS sequence"/>
</dbReference>
<feature type="compositionally biased region" description="Acidic residues" evidence="1">
    <location>
        <begin position="528"/>
        <end position="537"/>
    </location>
</feature>
<reference evidence="3 4" key="1">
    <citation type="submission" date="2014-04" db="EMBL/GenBank/DDBJ databases">
        <authorList>
            <consortium name="DOE Joint Genome Institute"/>
            <person name="Kuo A."/>
            <person name="Tarkka M."/>
            <person name="Buscot F."/>
            <person name="Kohler A."/>
            <person name="Nagy L.G."/>
            <person name="Floudas D."/>
            <person name="Copeland A."/>
            <person name="Barry K.W."/>
            <person name="Cichocki N."/>
            <person name="Veneault-Fourrey C."/>
            <person name="LaButti K."/>
            <person name="Lindquist E.A."/>
            <person name="Lipzen A."/>
            <person name="Lundell T."/>
            <person name="Morin E."/>
            <person name="Murat C."/>
            <person name="Sun H."/>
            <person name="Tunlid A."/>
            <person name="Henrissat B."/>
            <person name="Grigoriev I.V."/>
            <person name="Hibbett D.S."/>
            <person name="Martin F."/>
            <person name="Nordberg H.P."/>
            <person name="Cantor M.N."/>
            <person name="Hua S.X."/>
        </authorList>
    </citation>
    <scope>NUCLEOTIDE SEQUENCE [LARGE SCALE GENOMIC DNA]</scope>
    <source>
        <strain evidence="3 4">F 1598</strain>
    </source>
</reference>
<dbReference type="InterPro" id="IPR045341">
    <property type="entry name" value="DUF6532"/>
</dbReference>
<keyword evidence="4" id="KW-1185">Reference proteome</keyword>
<feature type="domain" description="DUF6532" evidence="2">
    <location>
        <begin position="289"/>
        <end position="475"/>
    </location>
</feature>
<protein>
    <recommendedName>
        <fullName evidence="2">DUF6532 domain-containing protein</fullName>
    </recommendedName>
</protein>
<feature type="compositionally biased region" description="Polar residues" evidence="1">
    <location>
        <begin position="227"/>
        <end position="247"/>
    </location>
</feature>
<feature type="compositionally biased region" description="Basic and acidic residues" evidence="1">
    <location>
        <begin position="146"/>
        <end position="161"/>
    </location>
</feature>
<gene>
    <name evidence="3" type="ORF">PILCRDRAFT_11491</name>
</gene>
<accession>A0A0C3AVN4</accession>
<feature type="compositionally biased region" description="Low complexity" evidence="1">
    <location>
        <begin position="181"/>
        <end position="193"/>
    </location>
</feature>
<evidence type="ECO:0000259" key="2">
    <source>
        <dbReference type="Pfam" id="PF20149"/>
    </source>
</evidence>
<organism evidence="3 4">
    <name type="scientific">Piloderma croceum (strain F 1598)</name>
    <dbReference type="NCBI Taxonomy" id="765440"/>
    <lineage>
        <taxon>Eukaryota</taxon>
        <taxon>Fungi</taxon>
        <taxon>Dikarya</taxon>
        <taxon>Basidiomycota</taxon>
        <taxon>Agaricomycotina</taxon>
        <taxon>Agaricomycetes</taxon>
        <taxon>Agaricomycetidae</taxon>
        <taxon>Atheliales</taxon>
        <taxon>Atheliaceae</taxon>
        <taxon>Piloderma</taxon>
    </lineage>
</organism>
<feature type="compositionally biased region" description="Acidic residues" evidence="1">
    <location>
        <begin position="75"/>
        <end position="88"/>
    </location>
</feature>
<feature type="compositionally biased region" description="Basic and acidic residues" evidence="1">
    <location>
        <begin position="13"/>
        <end position="39"/>
    </location>
</feature>
<feature type="region of interest" description="Disordered" evidence="1">
    <location>
        <begin position="518"/>
        <end position="537"/>
    </location>
</feature>
<dbReference type="STRING" id="765440.A0A0C3AVN4"/>
<proteinExistence type="predicted"/>
<feature type="compositionally biased region" description="Polar residues" evidence="1">
    <location>
        <begin position="1"/>
        <end position="10"/>
    </location>
</feature>
<dbReference type="OrthoDB" id="3244572at2759"/>
<dbReference type="HOGENOM" id="CLU_484066_0_0_1"/>
<feature type="compositionally biased region" description="Basic and acidic residues" evidence="1">
    <location>
        <begin position="47"/>
        <end position="62"/>
    </location>
</feature>
<evidence type="ECO:0000313" key="3">
    <source>
        <dbReference type="EMBL" id="KIM78038.1"/>
    </source>
</evidence>
<name>A0A0C3AVN4_PILCF</name>
<evidence type="ECO:0000256" key="1">
    <source>
        <dbReference type="SAM" id="MobiDB-lite"/>
    </source>
</evidence>
<evidence type="ECO:0000313" key="4">
    <source>
        <dbReference type="Proteomes" id="UP000054166"/>
    </source>
</evidence>
<dbReference type="InParanoid" id="A0A0C3AVN4"/>
<dbReference type="AlphaFoldDB" id="A0A0C3AVN4"/>
<feature type="compositionally biased region" description="Polar residues" evidence="1">
    <location>
        <begin position="162"/>
        <end position="171"/>
    </location>
</feature>
<sequence>MGKRSTNQAPRNIDLDQHDGLMLESRTRTDRGLSERQKLIDQQTKIKQLEKQLGKAKRDFQSDARPPPPQKGHDDDDDSDGYETEERDPEVNSGVFPSALKSLGEVNASPIRLHKAGSSKRPPLREVDKLFNQPVIERGRSHHRTPTPEHDHGGSNRDRSDTPLSFPSSLASRHTSRRRSPLPSLSRRSLPPFSSSPPPAGSDSRKRTRSRSPSNAPPRKLPEQPNRRQPSTAQQRGTAQPGTTTEQPGAAPPPLERKPLRWLNDQAPTGRPKAHDYDYDICQLIIKSCHEFSARVCTQEALPEPEMQINWSREIWEAACKVVDENYECSDRVIGLIKTRCSNACAAIKDAVRPKISSHFGLTHTTKAKGTIAARNKKICENLLENNAFHYKDPSELSGFCSNKIISEAIQAAWFSHKKAMGVEYSDYFNPLSLVTLALTLTAAKWLTGMFIKAEFNEKDNADCYKAHLTDLTKWRNGNPKVIDNICKKLFNCACRNAGAVAIEATSRITNEAQLRAQQELEGRTGETDSEADEDDA</sequence>
<dbReference type="EMBL" id="KN833019">
    <property type="protein sequence ID" value="KIM78038.1"/>
    <property type="molecule type" value="Genomic_DNA"/>
</dbReference>
<reference evidence="4" key="2">
    <citation type="submission" date="2015-01" db="EMBL/GenBank/DDBJ databases">
        <title>Evolutionary Origins and Diversification of the Mycorrhizal Mutualists.</title>
        <authorList>
            <consortium name="DOE Joint Genome Institute"/>
            <consortium name="Mycorrhizal Genomics Consortium"/>
            <person name="Kohler A."/>
            <person name="Kuo A."/>
            <person name="Nagy L.G."/>
            <person name="Floudas D."/>
            <person name="Copeland A."/>
            <person name="Barry K.W."/>
            <person name="Cichocki N."/>
            <person name="Veneault-Fourrey C."/>
            <person name="LaButti K."/>
            <person name="Lindquist E.A."/>
            <person name="Lipzen A."/>
            <person name="Lundell T."/>
            <person name="Morin E."/>
            <person name="Murat C."/>
            <person name="Riley R."/>
            <person name="Ohm R."/>
            <person name="Sun H."/>
            <person name="Tunlid A."/>
            <person name="Henrissat B."/>
            <person name="Grigoriev I.V."/>
            <person name="Hibbett D.S."/>
            <person name="Martin F."/>
        </authorList>
    </citation>
    <scope>NUCLEOTIDE SEQUENCE [LARGE SCALE GENOMIC DNA]</scope>
    <source>
        <strain evidence="4">F 1598</strain>
    </source>
</reference>
<feature type="region of interest" description="Disordered" evidence="1">
    <location>
        <begin position="1"/>
        <end position="272"/>
    </location>
</feature>